<dbReference type="CDD" id="cd13929">
    <property type="entry name" value="PT-DMATS_CymD"/>
    <property type="match status" value="1"/>
</dbReference>
<evidence type="ECO:0000313" key="4">
    <source>
        <dbReference type="EMBL" id="CAF9904909.1"/>
    </source>
</evidence>
<feature type="binding site" evidence="3">
    <location>
        <position position="290"/>
    </location>
    <ligand>
        <name>dimethylallyl diphosphate</name>
        <dbReference type="ChEBI" id="CHEBI:57623"/>
    </ligand>
</feature>
<dbReference type="AlphaFoldDB" id="A0A8H3EE82"/>
<feature type="binding site" evidence="3">
    <location>
        <position position="370"/>
    </location>
    <ligand>
        <name>dimethylallyl diphosphate</name>
        <dbReference type="ChEBI" id="CHEBI:57623"/>
    </ligand>
</feature>
<sequence>MEATVCHPNKMAMISSESLIASISGRATEVDYLSTSPMADSILVAWHRIDSKRQGTLNVHANYWWKSSGYAMAILLGNAGYSYAARIRILDFFSRCIAPNLGTANEPEVERWKSFMTDDHNPIELSWDWHTGYEPPTIRFSIEPVGEEAGTVKDPHNRLVADEFLKAVLQDLPATNLQWFYHFESYFGPGAKHHSPVGHQSHIFWAFDLDEKDITAKAYFFPEYRAHVTQKTNIQVISEAIEAAPSCTSEDLSALYTFQEFVREQAKLLLEMNMLAIDLVKPSQSRFKIYFRTRETSFGSVREVMTLGGRSTNSDMVTGLQSLRHLWDNLFDKQGVPDNSPLSASKHRTAGILYYVEFRLGSKALKVKIYIPVRHYAQNDWQIMSAVSDFMCPDGNTQSNARQTPLAFREAMCNML</sequence>
<organism evidence="4 5">
    <name type="scientific">Imshaugia aleurites</name>
    <dbReference type="NCBI Taxonomy" id="172621"/>
    <lineage>
        <taxon>Eukaryota</taxon>
        <taxon>Fungi</taxon>
        <taxon>Dikarya</taxon>
        <taxon>Ascomycota</taxon>
        <taxon>Pezizomycotina</taxon>
        <taxon>Lecanoromycetes</taxon>
        <taxon>OSLEUM clade</taxon>
        <taxon>Lecanoromycetidae</taxon>
        <taxon>Lecanorales</taxon>
        <taxon>Lecanorineae</taxon>
        <taxon>Parmeliaceae</taxon>
        <taxon>Imshaugia</taxon>
    </lineage>
</organism>
<gene>
    <name evidence="4" type="ORF">IMSHALPRED_000210</name>
</gene>
<comment type="caution">
    <text evidence="4">The sequence shown here is derived from an EMBL/GenBank/DDBJ whole genome shotgun (WGS) entry which is preliminary data.</text>
</comment>
<evidence type="ECO:0000256" key="2">
    <source>
        <dbReference type="ARBA" id="ARBA00022679"/>
    </source>
</evidence>
<feature type="binding site" evidence="3">
    <location>
        <position position="286"/>
    </location>
    <ligand>
        <name>dimethylallyl diphosphate</name>
        <dbReference type="ChEBI" id="CHEBI:57623"/>
    </ligand>
</feature>
<keyword evidence="2" id="KW-0808">Transferase</keyword>
<evidence type="ECO:0000256" key="3">
    <source>
        <dbReference type="PIRSR" id="PIRSR000509-1"/>
    </source>
</evidence>
<dbReference type="SFLD" id="SFLDS00036">
    <property type="entry name" value="Aromatic_Prenyltransferase"/>
    <property type="match status" value="1"/>
</dbReference>
<dbReference type="PIRSF" id="PIRSF000509">
    <property type="entry name" value="Trp_DMAT"/>
    <property type="match status" value="1"/>
</dbReference>
<dbReference type="OrthoDB" id="3354387at2759"/>
<dbReference type="InterPro" id="IPR017795">
    <property type="entry name" value="ABBA_NscD-like"/>
</dbReference>
<proteinExistence type="inferred from homology"/>
<dbReference type="GO" id="GO:0009820">
    <property type="term" value="P:alkaloid metabolic process"/>
    <property type="evidence" value="ECO:0007669"/>
    <property type="project" value="InterPro"/>
</dbReference>
<feature type="binding site" evidence="3">
    <location>
        <position position="219"/>
    </location>
    <ligand>
        <name>dimethylallyl diphosphate</name>
        <dbReference type="ChEBI" id="CHEBI:57623"/>
    </ligand>
</feature>
<name>A0A8H3EE82_9LECA</name>
<keyword evidence="5" id="KW-1185">Reference proteome</keyword>
<evidence type="ECO:0008006" key="6">
    <source>
        <dbReference type="Google" id="ProtNLM"/>
    </source>
</evidence>
<reference evidence="4" key="1">
    <citation type="submission" date="2021-03" db="EMBL/GenBank/DDBJ databases">
        <authorList>
            <person name="Tagirdzhanova G."/>
        </authorList>
    </citation>
    <scope>NUCLEOTIDE SEQUENCE</scope>
</reference>
<dbReference type="EMBL" id="CAJPDT010000001">
    <property type="protein sequence ID" value="CAF9904909.1"/>
    <property type="molecule type" value="Genomic_DNA"/>
</dbReference>
<comment type="similarity">
    <text evidence="1">Belongs to the tryptophan dimethylallyltransferase family.</text>
</comment>
<feature type="binding site" evidence="3">
    <location>
        <position position="124"/>
    </location>
    <ligand>
        <name>L-tryptophan</name>
        <dbReference type="ChEBI" id="CHEBI:57912"/>
    </ligand>
</feature>
<dbReference type="NCBIfam" id="TIGR03429">
    <property type="entry name" value="arom_pren_DMATS"/>
    <property type="match status" value="1"/>
</dbReference>
<dbReference type="Proteomes" id="UP000664534">
    <property type="component" value="Unassembled WGS sequence"/>
</dbReference>
<evidence type="ECO:0000313" key="5">
    <source>
        <dbReference type="Proteomes" id="UP000664534"/>
    </source>
</evidence>
<feature type="binding site" evidence="3">
    <location>
        <position position="139"/>
    </location>
    <ligand>
        <name>dimethylallyl diphosphate</name>
        <dbReference type="ChEBI" id="CHEBI:57623"/>
    </ligand>
</feature>
<protein>
    <recommendedName>
        <fullName evidence="6">Aromatic prenyltransferase</fullName>
    </recommendedName>
</protein>
<feature type="binding site" evidence="3">
    <location>
        <position position="288"/>
    </location>
    <ligand>
        <name>dimethylallyl diphosphate</name>
        <dbReference type="ChEBI" id="CHEBI:57623"/>
    </ligand>
</feature>
<feature type="binding site" evidence="3">
    <location>
        <position position="217"/>
    </location>
    <ligand>
        <name>dimethylallyl diphosphate</name>
        <dbReference type="ChEBI" id="CHEBI:57623"/>
    </ligand>
</feature>
<evidence type="ECO:0000256" key="1">
    <source>
        <dbReference type="ARBA" id="ARBA00010209"/>
    </source>
</evidence>
<dbReference type="PANTHER" id="PTHR40627">
    <property type="entry name" value="INDOLE PRENYLTRANSFERASE TDIB-RELATED"/>
    <property type="match status" value="1"/>
</dbReference>
<dbReference type="PANTHER" id="PTHR40627:SF4">
    <property type="entry name" value="PRENYLTRANSFERASE ASQH1-RELATED"/>
    <property type="match status" value="1"/>
</dbReference>
<dbReference type="InterPro" id="IPR033964">
    <property type="entry name" value="ABBA"/>
</dbReference>
<dbReference type="Pfam" id="PF11991">
    <property type="entry name" value="Trp_DMAT"/>
    <property type="match status" value="1"/>
</dbReference>
<accession>A0A8H3EE82</accession>
<dbReference type="GO" id="GO:0016765">
    <property type="term" value="F:transferase activity, transferring alkyl or aryl (other than methyl) groups"/>
    <property type="evidence" value="ECO:0007669"/>
    <property type="project" value="InterPro"/>
</dbReference>
<dbReference type="InterPro" id="IPR012148">
    <property type="entry name" value="ABBA_DMATS-like"/>
</dbReference>